<feature type="region of interest" description="Disordered" evidence="1">
    <location>
        <begin position="246"/>
        <end position="269"/>
    </location>
</feature>
<feature type="compositionally biased region" description="Basic residues" evidence="1">
    <location>
        <begin position="97"/>
        <end position="112"/>
    </location>
</feature>
<feature type="compositionally biased region" description="Basic and acidic residues" evidence="1">
    <location>
        <begin position="113"/>
        <end position="130"/>
    </location>
</feature>
<accession>A0A6G1HGQ7</accession>
<feature type="compositionally biased region" description="Basic and acidic residues" evidence="1">
    <location>
        <begin position="162"/>
        <end position="172"/>
    </location>
</feature>
<sequence length="269" mass="30746">MDVDEPQAKPRVSCEEAAERLRLAREKLHRQMEKNKDREQETSEMSSKSYEQQENYQLSGSSWGEEMGDELDEDEPPLIEPVKWVSYATQRKTENSKRKRARAKQNKQKKDAKKQADQMRREADAKKAPEDLLTESLSHVSVVSPSGNYGTSKKIQRKQRRRLQEERDHLQRAIESSQVAKEDKVAAGMASQQQLPKFDPSLLFGTSPSENQLDHMYDDDDVMADTADDLLSEDNVPILPSFNFGSALAFRPKPSQRSDTFDDPTDEIA</sequence>
<feature type="compositionally biased region" description="Acidic residues" evidence="1">
    <location>
        <begin position="66"/>
        <end position="77"/>
    </location>
</feature>
<dbReference type="EMBL" id="ML977137">
    <property type="protein sequence ID" value="KAF1992274.1"/>
    <property type="molecule type" value="Genomic_DNA"/>
</dbReference>
<protein>
    <submittedName>
        <fullName evidence="2">Uncharacterized protein</fullName>
    </submittedName>
</protein>
<evidence type="ECO:0000256" key="1">
    <source>
        <dbReference type="SAM" id="MobiDB-lite"/>
    </source>
</evidence>
<feature type="compositionally biased region" description="Polar residues" evidence="1">
    <location>
        <begin position="43"/>
        <end position="62"/>
    </location>
</feature>
<name>A0A6G1HGQ7_9PEZI</name>
<dbReference type="AlphaFoldDB" id="A0A6G1HGQ7"/>
<reference evidence="2" key="1">
    <citation type="journal article" date="2020" name="Stud. Mycol.">
        <title>101 Dothideomycetes genomes: a test case for predicting lifestyles and emergence of pathogens.</title>
        <authorList>
            <person name="Haridas S."/>
            <person name="Albert R."/>
            <person name="Binder M."/>
            <person name="Bloem J."/>
            <person name="Labutti K."/>
            <person name="Salamov A."/>
            <person name="Andreopoulos B."/>
            <person name="Baker S."/>
            <person name="Barry K."/>
            <person name="Bills G."/>
            <person name="Bluhm B."/>
            <person name="Cannon C."/>
            <person name="Castanera R."/>
            <person name="Culley D."/>
            <person name="Daum C."/>
            <person name="Ezra D."/>
            <person name="Gonzalez J."/>
            <person name="Henrissat B."/>
            <person name="Kuo A."/>
            <person name="Liang C."/>
            <person name="Lipzen A."/>
            <person name="Lutzoni F."/>
            <person name="Magnuson J."/>
            <person name="Mondo S."/>
            <person name="Nolan M."/>
            <person name="Ohm R."/>
            <person name="Pangilinan J."/>
            <person name="Park H.-J."/>
            <person name="Ramirez L."/>
            <person name="Alfaro M."/>
            <person name="Sun H."/>
            <person name="Tritt A."/>
            <person name="Yoshinaga Y."/>
            <person name="Zwiers L.-H."/>
            <person name="Turgeon B."/>
            <person name="Goodwin S."/>
            <person name="Spatafora J."/>
            <person name="Crous P."/>
            <person name="Grigoriev I."/>
        </authorList>
    </citation>
    <scope>NUCLEOTIDE SEQUENCE</scope>
    <source>
        <strain evidence="2">CBS 113979</strain>
    </source>
</reference>
<evidence type="ECO:0000313" key="2">
    <source>
        <dbReference type="EMBL" id="KAF1992274.1"/>
    </source>
</evidence>
<feature type="compositionally biased region" description="Polar residues" evidence="1">
    <location>
        <begin position="135"/>
        <end position="151"/>
    </location>
</feature>
<feature type="region of interest" description="Disordered" evidence="1">
    <location>
        <begin position="23"/>
        <end position="193"/>
    </location>
</feature>
<organism evidence="2 3">
    <name type="scientific">Aulographum hederae CBS 113979</name>
    <dbReference type="NCBI Taxonomy" id="1176131"/>
    <lineage>
        <taxon>Eukaryota</taxon>
        <taxon>Fungi</taxon>
        <taxon>Dikarya</taxon>
        <taxon>Ascomycota</taxon>
        <taxon>Pezizomycotina</taxon>
        <taxon>Dothideomycetes</taxon>
        <taxon>Pleosporomycetidae</taxon>
        <taxon>Aulographales</taxon>
        <taxon>Aulographaceae</taxon>
    </lineage>
</organism>
<feature type="compositionally biased region" description="Basic and acidic residues" evidence="1">
    <location>
        <begin position="23"/>
        <end position="41"/>
    </location>
</feature>
<dbReference type="Proteomes" id="UP000800041">
    <property type="component" value="Unassembled WGS sequence"/>
</dbReference>
<keyword evidence="3" id="KW-1185">Reference proteome</keyword>
<gene>
    <name evidence="2" type="ORF">K402DRAFT_458705</name>
</gene>
<evidence type="ECO:0000313" key="3">
    <source>
        <dbReference type="Proteomes" id="UP000800041"/>
    </source>
</evidence>
<proteinExistence type="predicted"/>